<evidence type="ECO:0000256" key="3">
    <source>
        <dbReference type="ARBA" id="ARBA00022692"/>
    </source>
</evidence>
<evidence type="ECO:0000313" key="10">
    <source>
        <dbReference type="Proteomes" id="UP001153076"/>
    </source>
</evidence>
<evidence type="ECO:0000256" key="1">
    <source>
        <dbReference type="ARBA" id="ARBA00004141"/>
    </source>
</evidence>
<dbReference type="PANTHER" id="PTHR43243:SF22">
    <property type="entry name" value="CATIONIC AMINO ACID TRANSPORTER 5"/>
    <property type="match status" value="1"/>
</dbReference>
<keyword evidence="4 7" id="KW-1133">Transmembrane helix</keyword>
<feature type="transmembrane region" description="Helical" evidence="7">
    <location>
        <begin position="358"/>
        <end position="379"/>
    </location>
</feature>
<feature type="transmembrane region" description="Helical" evidence="7">
    <location>
        <begin position="260"/>
        <end position="284"/>
    </location>
</feature>
<feature type="transmembrane region" description="Helical" evidence="7">
    <location>
        <begin position="178"/>
        <end position="194"/>
    </location>
</feature>
<feature type="transmembrane region" description="Helical" evidence="7">
    <location>
        <begin position="214"/>
        <end position="239"/>
    </location>
</feature>
<evidence type="ECO:0000313" key="9">
    <source>
        <dbReference type="EMBL" id="KAJ8437697.1"/>
    </source>
</evidence>
<dbReference type="GO" id="GO:0015189">
    <property type="term" value="F:L-lysine transmembrane transporter activity"/>
    <property type="evidence" value="ECO:0007669"/>
    <property type="project" value="TreeGrafter"/>
</dbReference>
<feature type="transmembrane region" description="Helical" evidence="7">
    <location>
        <begin position="385"/>
        <end position="404"/>
    </location>
</feature>
<feature type="transmembrane region" description="Helical" evidence="7">
    <location>
        <begin position="143"/>
        <end position="166"/>
    </location>
</feature>
<comment type="caution">
    <text evidence="9">The sequence shown here is derived from an EMBL/GenBank/DDBJ whole genome shotgun (WGS) entry which is preliminary data.</text>
</comment>
<dbReference type="GO" id="GO:0005313">
    <property type="term" value="F:L-glutamate transmembrane transporter activity"/>
    <property type="evidence" value="ECO:0007669"/>
    <property type="project" value="TreeGrafter"/>
</dbReference>
<evidence type="ECO:0000256" key="7">
    <source>
        <dbReference type="SAM" id="Phobius"/>
    </source>
</evidence>
<comment type="similarity">
    <text evidence="2">Belongs to the amino acid-polyamine-organocation (APC) superfamily. Cationic amino acid transporter (CAT) (TC 2.A.3.3) family.</text>
</comment>
<sequence>MPRRGNCSTQTKLLESEQGRFLPWRVIQELECIQFRTLTNMLPILRPPNEPVLLHRICSSNASYGWFICLLESGTGRLCSIHSSQQYSPRRHCRKTTLLNRQPDSLRIRTKLKEGFNLLHPIAVAVLVIASALAMVSTKMNSIFNWVGSVVNSAVIVFVIIAGFLHKKTSNLSPVLPYAARGIFQAAAIVYFAYRGFHSIATMAEETRNPARDIPIGLLGSMSCIIVVYCLMALSLSVIQPYTETIQMLPTPLHFRWARSLVALGALKGMTTVLLVGALGQAWYTTHVPRAHMIPPWFAHVHPKTSTTINATLLNTILSICIAFFSSLDMLTSLLSISRLCAYREKILCDPRRNLLKLTILLLIIIAASMGPAACWSLHPYSWLGYVVTIPYWFFSTMGMWILLHQQNSPKFWGVPCVPWLPSFKTAHRPLHGFQINMHKKQGRRVIAAAIQKDNTQYYLNVIPQIFENHEDGEEFATESSSATPQRNLFSPRDSDKKHDINTAGEDNFFPQHLRDI</sequence>
<evidence type="ECO:0000256" key="2">
    <source>
        <dbReference type="ARBA" id="ARBA00008572"/>
    </source>
</evidence>
<feature type="region of interest" description="Disordered" evidence="6">
    <location>
        <begin position="474"/>
        <end position="507"/>
    </location>
</feature>
<dbReference type="Proteomes" id="UP001153076">
    <property type="component" value="Unassembled WGS sequence"/>
</dbReference>
<accession>A0A9Q1QD27</accession>
<keyword evidence="5 7" id="KW-0472">Membrane</keyword>
<dbReference type="InterPro" id="IPR004841">
    <property type="entry name" value="AA-permease/SLC12A_dom"/>
</dbReference>
<evidence type="ECO:0000256" key="6">
    <source>
        <dbReference type="SAM" id="MobiDB-lite"/>
    </source>
</evidence>
<feature type="domain" description="Amino acid permease/ SLC12A" evidence="8">
    <location>
        <begin position="125"/>
        <end position="245"/>
    </location>
</feature>
<dbReference type="PANTHER" id="PTHR43243">
    <property type="entry name" value="INNER MEMBRANE TRANSPORTER YGJI-RELATED"/>
    <property type="match status" value="1"/>
</dbReference>
<dbReference type="Pfam" id="PF00324">
    <property type="entry name" value="AA_permease"/>
    <property type="match status" value="1"/>
</dbReference>
<reference evidence="9" key="1">
    <citation type="submission" date="2022-04" db="EMBL/GenBank/DDBJ databases">
        <title>Carnegiea gigantea Genome sequencing and assembly v2.</title>
        <authorList>
            <person name="Copetti D."/>
            <person name="Sanderson M.J."/>
            <person name="Burquez A."/>
            <person name="Wojciechowski M.F."/>
        </authorList>
    </citation>
    <scope>NUCLEOTIDE SEQUENCE</scope>
    <source>
        <strain evidence="9">SGP5-SGP5p</strain>
        <tissue evidence="9">Aerial part</tissue>
    </source>
</reference>
<protein>
    <recommendedName>
        <fullName evidence="8">Amino acid permease/ SLC12A domain-containing protein</fullName>
    </recommendedName>
</protein>
<evidence type="ECO:0000256" key="4">
    <source>
        <dbReference type="ARBA" id="ARBA00022989"/>
    </source>
</evidence>
<feature type="transmembrane region" description="Helical" evidence="7">
    <location>
        <begin position="116"/>
        <end position="137"/>
    </location>
</feature>
<keyword evidence="10" id="KW-1185">Reference proteome</keyword>
<feature type="transmembrane region" description="Helical" evidence="7">
    <location>
        <begin position="313"/>
        <end position="337"/>
    </location>
</feature>
<organism evidence="9 10">
    <name type="scientific">Carnegiea gigantea</name>
    <dbReference type="NCBI Taxonomy" id="171969"/>
    <lineage>
        <taxon>Eukaryota</taxon>
        <taxon>Viridiplantae</taxon>
        <taxon>Streptophyta</taxon>
        <taxon>Embryophyta</taxon>
        <taxon>Tracheophyta</taxon>
        <taxon>Spermatophyta</taxon>
        <taxon>Magnoliopsida</taxon>
        <taxon>eudicotyledons</taxon>
        <taxon>Gunneridae</taxon>
        <taxon>Pentapetalae</taxon>
        <taxon>Caryophyllales</taxon>
        <taxon>Cactineae</taxon>
        <taxon>Cactaceae</taxon>
        <taxon>Cactoideae</taxon>
        <taxon>Echinocereeae</taxon>
        <taxon>Carnegiea</taxon>
    </lineage>
</organism>
<name>A0A9Q1QD27_9CARY</name>
<feature type="compositionally biased region" description="Polar residues" evidence="6">
    <location>
        <begin position="478"/>
        <end position="489"/>
    </location>
</feature>
<dbReference type="AlphaFoldDB" id="A0A9Q1QD27"/>
<evidence type="ECO:0000256" key="5">
    <source>
        <dbReference type="ARBA" id="ARBA00023136"/>
    </source>
</evidence>
<keyword evidence="3 7" id="KW-0812">Transmembrane</keyword>
<dbReference type="GO" id="GO:0005886">
    <property type="term" value="C:plasma membrane"/>
    <property type="evidence" value="ECO:0007669"/>
    <property type="project" value="TreeGrafter"/>
</dbReference>
<dbReference type="Gene3D" id="1.20.1740.10">
    <property type="entry name" value="Amino acid/polyamine transporter I"/>
    <property type="match status" value="1"/>
</dbReference>
<proteinExistence type="inferred from homology"/>
<comment type="subcellular location">
    <subcellularLocation>
        <location evidence="1">Membrane</location>
        <topology evidence="1">Multi-pass membrane protein</topology>
    </subcellularLocation>
</comment>
<gene>
    <name evidence="9" type="ORF">Cgig2_030719</name>
</gene>
<dbReference type="EMBL" id="JAKOGI010000287">
    <property type="protein sequence ID" value="KAJ8437697.1"/>
    <property type="molecule type" value="Genomic_DNA"/>
</dbReference>
<evidence type="ECO:0000259" key="8">
    <source>
        <dbReference type="Pfam" id="PF00324"/>
    </source>
</evidence>
<dbReference type="OrthoDB" id="3900342at2759"/>